<dbReference type="AlphaFoldDB" id="A0A0F7K0X8"/>
<keyword evidence="6 10" id="KW-0067">ATP-binding</keyword>
<dbReference type="Proteomes" id="UP000034410">
    <property type="component" value="Chromosome"/>
</dbReference>
<dbReference type="HAMAP" id="MF_00123">
    <property type="entry name" value="Arg_tRNA_synth"/>
    <property type="match status" value="1"/>
</dbReference>
<evidence type="ECO:0000313" key="14">
    <source>
        <dbReference type="EMBL" id="AKH21249.1"/>
    </source>
</evidence>
<dbReference type="SUPFAM" id="SSF55190">
    <property type="entry name" value="Arginyl-tRNA synthetase (ArgRS), N-terminal 'additional' domain"/>
    <property type="match status" value="1"/>
</dbReference>
<protein>
    <recommendedName>
        <fullName evidence="10">Arginine--tRNA ligase</fullName>
        <ecNumber evidence="10">6.1.1.19</ecNumber>
    </recommendedName>
    <alternativeName>
        <fullName evidence="10">Arginyl-tRNA synthetase</fullName>
        <shortName evidence="10">ArgRS</shortName>
    </alternativeName>
</protein>
<accession>A0A0F7K0X8</accession>
<evidence type="ECO:0000256" key="1">
    <source>
        <dbReference type="ARBA" id="ARBA00004496"/>
    </source>
</evidence>
<dbReference type="PATRIC" id="fig|1543721.4.peg.2847"/>
<dbReference type="GO" id="GO:0004814">
    <property type="term" value="F:arginine-tRNA ligase activity"/>
    <property type="evidence" value="ECO:0007669"/>
    <property type="project" value="UniProtKB-UniRule"/>
</dbReference>
<dbReference type="PROSITE" id="PS00178">
    <property type="entry name" value="AA_TRNA_LIGASE_I"/>
    <property type="match status" value="1"/>
</dbReference>
<organism evidence="14 15">
    <name type="scientific">Sedimenticola thiotaurini</name>
    <dbReference type="NCBI Taxonomy" id="1543721"/>
    <lineage>
        <taxon>Bacteria</taxon>
        <taxon>Pseudomonadati</taxon>
        <taxon>Pseudomonadota</taxon>
        <taxon>Gammaproteobacteria</taxon>
        <taxon>Chromatiales</taxon>
        <taxon>Sedimenticolaceae</taxon>
        <taxon>Sedimenticola</taxon>
    </lineage>
</organism>
<dbReference type="PRINTS" id="PR01038">
    <property type="entry name" value="TRNASYNTHARG"/>
</dbReference>
<evidence type="ECO:0000256" key="10">
    <source>
        <dbReference type="HAMAP-Rule" id="MF_00123"/>
    </source>
</evidence>
<dbReference type="InterPro" id="IPR035684">
    <property type="entry name" value="ArgRS_core"/>
</dbReference>
<dbReference type="KEGG" id="seds:AAY24_13735"/>
<dbReference type="InterPro" id="IPR008909">
    <property type="entry name" value="DALR_anticod-bd"/>
</dbReference>
<dbReference type="Gene3D" id="3.30.1360.70">
    <property type="entry name" value="Arginyl tRNA synthetase N-terminal domain"/>
    <property type="match status" value="1"/>
</dbReference>
<dbReference type="EC" id="6.1.1.19" evidence="10"/>
<name>A0A0F7K0X8_9GAMM</name>
<dbReference type="SUPFAM" id="SSF52374">
    <property type="entry name" value="Nucleotidylyl transferase"/>
    <property type="match status" value="1"/>
</dbReference>
<dbReference type="InterPro" id="IPR014729">
    <property type="entry name" value="Rossmann-like_a/b/a_fold"/>
</dbReference>
<evidence type="ECO:0000256" key="4">
    <source>
        <dbReference type="ARBA" id="ARBA00022598"/>
    </source>
</evidence>
<keyword evidence="8 10" id="KW-0030">Aminoacyl-tRNA synthetase</keyword>
<dbReference type="SMART" id="SM00836">
    <property type="entry name" value="DALR_1"/>
    <property type="match status" value="1"/>
</dbReference>
<dbReference type="GO" id="GO:0005524">
    <property type="term" value="F:ATP binding"/>
    <property type="evidence" value="ECO:0007669"/>
    <property type="project" value="UniProtKB-UniRule"/>
</dbReference>
<evidence type="ECO:0000313" key="15">
    <source>
        <dbReference type="Proteomes" id="UP000034410"/>
    </source>
</evidence>
<sequence length="586" mass="65841">MKNQIQQLVSQALNKIAEDGRLGDAPIPQPIIERTRDSRHGDFACNVALMLAKAARCKPRDLAEQLIAALPPSPVVAKVEIAGPGFINFTLAPDAYRAVISEVLNQGHDYGRSNLGQGKRVQVEFVSANPTGPLHVGHGRGAAYGAVVADLLEAVGYDVHREYYVNDAGRQMDILAASVWLRYLELCDETIAFPSNGYRGDYVWDIAATLHREHGDSYRFAAREVFDGVAADEPAGGDKEKHIDDVIERAKQLLGDNRYRYVFELALNTILDDIRDDLGLFGVTYQEWFSERSLTESGAVNKTLQRLQDSGYVYEKGGALWFKSTEFGDEKDRVVVRDNGQTTYFASDIAYHMDKLERGFERVIDVWGADHHGYVPRVKAAMQAVGDDPSRLDVLLVQFAILYRGGERVQMSTRSGSFVTLRELRKEVGSDAARFFYVMRKCEQHMDFDLDLAKSQSSDNPVYYVQYAHARVCSVLRQAAEKGIPVEITPGQQNLERLTEAHEQTLLKTLSRYPEVVENSALNEEPHQLTHYVRDLANDFHTYYNAHQFLVEDEALRDARIKLILAVRQVLRNGLNLLGVSAPEKM</sequence>
<gene>
    <name evidence="10 14" type="primary">argS</name>
    <name evidence="14" type="ORF">AAY24_13735</name>
</gene>
<dbReference type="EMBL" id="CP011412">
    <property type="protein sequence ID" value="AKH21249.1"/>
    <property type="molecule type" value="Genomic_DNA"/>
</dbReference>
<dbReference type="OrthoDB" id="9803211at2"/>
<dbReference type="InterPro" id="IPR009080">
    <property type="entry name" value="tRNAsynth_Ia_anticodon-bd"/>
</dbReference>
<evidence type="ECO:0000256" key="5">
    <source>
        <dbReference type="ARBA" id="ARBA00022741"/>
    </source>
</evidence>
<feature type="domain" description="DALR anticodon binding" evidence="12">
    <location>
        <begin position="465"/>
        <end position="586"/>
    </location>
</feature>
<dbReference type="InterPro" id="IPR001412">
    <property type="entry name" value="aa-tRNA-synth_I_CS"/>
</dbReference>
<keyword evidence="7 10" id="KW-0648">Protein biosynthesis</keyword>
<keyword evidence="3 10" id="KW-0963">Cytoplasm</keyword>
<evidence type="ECO:0000256" key="7">
    <source>
        <dbReference type="ARBA" id="ARBA00022917"/>
    </source>
</evidence>
<dbReference type="PANTHER" id="PTHR11956:SF5">
    <property type="entry name" value="ARGININE--TRNA LIGASE, CYTOPLASMIC"/>
    <property type="match status" value="1"/>
</dbReference>
<reference evidence="14 15" key="1">
    <citation type="journal article" date="2015" name="Genome Announc.">
        <title>Complete Genome Sequence of Sedimenticola thiotaurini Strain SIP-G1, a Polyphosphate- and Polyhydroxyalkanoate-Accumulating Sulfur-Oxidizing Gammaproteobacterium Isolated from Salt Marsh Sediments.</title>
        <authorList>
            <person name="Flood B.E."/>
            <person name="Jones D.S."/>
            <person name="Bailey J.V."/>
        </authorList>
    </citation>
    <scope>NUCLEOTIDE SEQUENCE [LARGE SCALE GENOMIC DNA]</scope>
    <source>
        <strain evidence="14 15">SIP-G1</strain>
    </source>
</reference>
<dbReference type="InterPro" id="IPR036695">
    <property type="entry name" value="Arg-tRNA-synth_N_sf"/>
</dbReference>
<evidence type="ECO:0000256" key="2">
    <source>
        <dbReference type="ARBA" id="ARBA00005594"/>
    </source>
</evidence>
<evidence type="ECO:0000256" key="6">
    <source>
        <dbReference type="ARBA" id="ARBA00022840"/>
    </source>
</evidence>
<comment type="subunit">
    <text evidence="10">Monomer.</text>
</comment>
<evidence type="ECO:0000256" key="8">
    <source>
        <dbReference type="ARBA" id="ARBA00023146"/>
    </source>
</evidence>
<evidence type="ECO:0000256" key="11">
    <source>
        <dbReference type="RuleBase" id="RU363038"/>
    </source>
</evidence>
<feature type="domain" description="Arginyl tRNA synthetase N-terminal" evidence="13">
    <location>
        <begin position="3"/>
        <end position="91"/>
    </location>
</feature>
<dbReference type="GO" id="GO:0005737">
    <property type="term" value="C:cytoplasm"/>
    <property type="evidence" value="ECO:0007669"/>
    <property type="project" value="UniProtKB-SubCell"/>
</dbReference>
<dbReference type="SUPFAM" id="SSF47323">
    <property type="entry name" value="Anticodon-binding domain of a subclass of class I aminoacyl-tRNA synthetases"/>
    <property type="match status" value="1"/>
</dbReference>
<dbReference type="InterPro" id="IPR005148">
    <property type="entry name" value="Arg-tRNA-synth_N"/>
</dbReference>
<comment type="catalytic activity">
    <reaction evidence="9 10">
        <text>tRNA(Arg) + L-arginine + ATP = L-arginyl-tRNA(Arg) + AMP + diphosphate</text>
        <dbReference type="Rhea" id="RHEA:20301"/>
        <dbReference type="Rhea" id="RHEA-COMP:9658"/>
        <dbReference type="Rhea" id="RHEA-COMP:9673"/>
        <dbReference type="ChEBI" id="CHEBI:30616"/>
        <dbReference type="ChEBI" id="CHEBI:32682"/>
        <dbReference type="ChEBI" id="CHEBI:33019"/>
        <dbReference type="ChEBI" id="CHEBI:78442"/>
        <dbReference type="ChEBI" id="CHEBI:78513"/>
        <dbReference type="ChEBI" id="CHEBI:456215"/>
        <dbReference type="EC" id="6.1.1.19"/>
    </reaction>
</comment>
<comment type="similarity">
    <text evidence="2 10 11">Belongs to the class-I aminoacyl-tRNA synthetase family.</text>
</comment>
<keyword evidence="5 10" id="KW-0547">Nucleotide-binding</keyword>
<evidence type="ECO:0000259" key="13">
    <source>
        <dbReference type="SMART" id="SM01016"/>
    </source>
</evidence>
<evidence type="ECO:0000259" key="12">
    <source>
        <dbReference type="SMART" id="SM00836"/>
    </source>
</evidence>
<evidence type="ECO:0000256" key="9">
    <source>
        <dbReference type="ARBA" id="ARBA00049339"/>
    </source>
</evidence>
<dbReference type="CDD" id="cd07956">
    <property type="entry name" value="Anticodon_Ia_Arg"/>
    <property type="match status" value="1"/>
</dbReference>
<feature type="short sequence motif" description="'HIGH' region" evidence="10">
    <location>
        <begin position="128"/>
        <end position="138"/>
    </location>
</feature>
<dbReference type="PANTHER" id="PTHR11956">
    <property type="entry name" value="ARGINYL-TRNA SYNTHETASE"/>
    <property type="match status" value="1"/>
</dbReference>
<comment type="subcellular location">
    <subcellularLocation>
        <location evidence="1 10">Cytoplasm</location>
    </subcellularLocation>
</comment>
<proteinExistence type="inferred from homology"/>
<dbReference type="CDD" id="cd00671">
    <property type="entry name" value="ArgRS_core"/>
    <property type="match status" value="1"/>
</dbReference>
<evidence type="ECO:0000256" key="3">
    <source>
        <dbReference type="ARBA" id="ARBA00022490"/>
    </source>
</evidence>
<dbReference type="GO" id="GO:0006420">
    <property type="term" value="P:arginyl-tRNA aminoacylation"/>
    <property type="evidence" value="ECO:0007669"/>
    <property type="project" value="UniProtKB-UniRule"/>
</dbReference>
<dbReference type="Pfam" id="PF03485">
    <property type="entry name" value="Arg_tRNA_synt_N"/>
    <property type="match status" value="1"/>
</dbReference>
<dbReference type="FunFam" id="1.10.730.10:FF:000008">
    <property type="entry name" value="Arginine--tRNA ligase"/>
    <property type="match status" value="1"/>
</dbReference>
<dbReference type="Gene3D" id="1.10.730.10">
    <property type="entry name" value="Isoleucyl-tRNA Synthetase, Domain 1"/>
    <property type="match status" value="1"/>
</dbReference>
<dbReference type="Pfam" id="PF05746">
    <property type="entry name" value="DALR_1"/>
    <property type="match status" value="1"/>
</dbReference>
<dbReference type="SMART" id="SM01016">
    <property type="entry name" value="Arg_tRNA_synt_N"/>
    <property type="match status" value="1"/>
</dbReference>
<dbReference type="InterPro" id="IPR001278">
    <property type="entry name" value="Arg-tRNA-ligase"/>
</dbReference>
<dbReference type="FunFam" id="3.30.1360.70:FF:000003">
    <property type="entry name" value="Arginine--tRNA ligase"/>
    <property type="match status" value="1"/>
</dbReference>
<keyword evidence="15" id="KW-1185">Reference proteome</keyword>
<dbReference type="RefSeq" id="WP_046860178.1">
    <property type="nucleotide sequence ID" value="NZ_CP011412.1"/>
</dbReference>
<keyword evidence="4 10" id="KW-0436">Ligase</keyword>
<dbReference type="Gene3D" id="3.40.50.620">
    <property type="entry name" value="HUPs"/>
    <property type="match status" value="1"/>
</dbReference>
<dbReference type="NCBIfam" id="TIGR00456">
    <property type="entry name" value="argS"/>
    <property type="match status" value="1"/>
</dbReference>
<dbReference type="Pfam" id="PF00750">
    <property type="entry name" value="tRNA-synt_1d"/>
    <property type="match status" value="2"/>
</dbReference>